<dbReference type="PRINTS" id="PR00507">
    <property type="entry name" value="N12N6MTFRASE"/>
</dbReference>
<evidence type="ECO:0000256" key="3">
    <source>
        <dbReference type="ARBA" id="ARBA00022679"/>
    </source>
</evidence>
<keyword evidence="5" id="KW-0680">Restriction system</keyword>
<accession>A0A098AWQ4</accession>
<dbReference type="EMBL" id="LK996017">
    <property type="protein sequence ID" value="CDX00046.1"/>
    <property type="molecule type" value="Genomic_DNA"/>
</dbReference>
<dbReference type="RefSeq" id="WP_208925129.1">
    <property type="nucleotide sequence ID" value="NZ_LK996017.1"/>
</dbReference>
<dbReference type="InterPro" id="IPR029063">
    <property type="entry name" value="SAM-dependent_MTases_sf"/>
</dbReference>
<dbReference type="GO" id="GO:0003677">
    <property type="term" value="F:DNA binding"/>
    <property type="evidence" value="ECO:0007669"/>
    <property type="project" value="InterPro"/>
</dbReference>
<dbReference type="Gene3D" id="3.40.50.150">
    <property type="entry name" value="Vaccinia Virus protein VP39"/>
    <property type="match status" value="1"/>
</dbReference>
<keyword evidence="4" id="KW-0949">S-adenosyl-L-methionine</keyword>
<dbReference type="InterPro" id="IPR051537">
    <property type="entry name" value="DNA_Adenine_Mtase"/>
</dbReference>
<dbReference type="Pfam" id="PF02384">
    <property type="entry name" value="N6_Mtase"/>
    <property type="match status" value="1"/>
</dbReference>
<protein>
    <recommendedName>
        <fullName evidence="1">site-specific DNA-methyltransferase (adenine-specific)</fullName>
        <ecNumber evidence="1">2.1.1.72</ecNumber>
    </recommendedName>
</protein>
<dbReference type="SUPFAM" id="SSF53335">
    <property type="entry name" value="S-adenosyl-L-methionine-dependent methyltransferases"/>
    <property type="match status" value="1"/>
</dbReference>
<dbReference type="PATRIC" id="fig|49338.4.peg.168"/>
<comment type="catalytic activity">
    <reaction evidence="6">
        <text>a 2'-deoxyadenosine in DNA + S-adenosyl-L-methionine = an N(6)-methyl-2'-deoxyadenosine in DNA + S-adenosyl-L-homocysteine + H(+)</text>
        <dbReference type="Rhea" id="RHEA:15197"/>
        <dbReference type="Rhea" id="RHEA-COMP:12418"/>
        <dbReference type="Rhea" id="RHEA-COMP:12419"/>
        <dbReference type="ChEBI" id="CHEBI:15378"/>
        <dbReference type="ChEBI" id="CHEBI:57856"/>
        <dbReference type="ChEBI" id="CHEBI:59789"/>
        <dbReference type="ChEBI" id="CHEBI:90615"/>
        <dbReference type="ChEBI" id="CHEBI:90616"/>
        <dbReference type="EC" id="2.1.1.72"/>
    </reaction>
</comment>
<dbReference type="InterPro" id="IPR041635">
    <property type="entry name" value="Type_ISP_LLaBIII_C"/>
</dbReference>
<evidence type="ECO:0000259" key="7">
    <source>
        <dbReference type="Pfam" id="PF02384"/>
    </source>
</evidence>
<keyword evidence="2 9" id="KW-0489">Methyltransferase</keyword>
<keyword evidence="3" id="KW-0808">Transferase</keyword>
<feature type="domain" description="DNA methylase adenine-specific" evidence="7">
    <location>
        <begin position="333"/>
        <end position="502"/>
    </location>
</feature>
<evidence type="ECO:0000256" key="4">
    <source>
        <dbReference type="ARBA" id="ARBA00022691"/>
    </source>
</evidence>
<dbReference type="PANTHER" id="PTHR42933:SF1">
    <property type="entry name" value="SITE-SPECIFIC DNA-METHYLTRANSFERASE (ADENINE-SPECIFIC)"/>
    <property type="match status" value="1"/>
</dbReference>
<dbReference type="REBASE" id="120954">
    <property type="entry name" value="DhaPCSSORF157P"/>
</dbReference>
<proteinExistence type="predicted"/>
<evidence type="ECO:0000256" key="5">
    <source>
        <dbReference type="ARBA" id="ARBA00022747"/>
    </source>
</evidence>
<evidence type="ECO:0000313" key="9">
    <source>
        <dbReference type="EMBL" id="CDX00046.1"/>
    </source>
</evidence>
<feature type="domain" description="Type ISP restriction-modification enzyme LLaBIII C-terminal specificity" evidence="8">
    <location>
        <begin position="691"/>
        <end position="1029"/>
    </location>
</feature>
<dbReference type="InterPro" id="IPR003356">
    <property type="entry name" value="DNA_methylase_A-5"/>
</dbReference>
<dbReference type="AlphaFoldDB" id="A0A098AWQ4"/>
<dbReference type="GO" id="GO:0008170">
    <property type="term" value="F:N-methyltransferase activity"/>
    <property type="evidence" value="ECO:0007669"/>
    <property type="project" value="InterPro"/>
</dbReference>
<dbReference type="Pfam" id="PF18135">
    <property type="entry name" value="Type_ISP_C"/>
    <property type="match status" value="1"/>
</dbReference>
<evidence type="ECO:0000256" key="1">
    <source>
        <dbReference type="ARBA" id="ARBA00011900"/>
    </source>
</evidence>
<gene>
    <name evidence="9" type="ORF">DPCES_0159</name>
</gene>
<dbReference type="GO" id="GO:0032259">
    <property type="term" value="P:methylation"/>
    <property type="evidence" value="ECO:0007669"/>
    <property type="project" value="UniProtKB-KW"/>
</dbReference>
<evidence type="ECO:0000259" key="8">
    <source>
        <dbReference type="Pfam" id="PF18135"/>
    </source>
</evidence>
<dbReference type="GO" id="GO:0009307">
    <property type="term" value="P:DNA restriction-modification system"/>
    <property type="evidence" value="ECO:0007669"/>
    <property type="project" value="UniProtKB-KW"/>
</dbReference>
<dbReference type="GO" id="GO:0009007">
    <property type="term" value="F:site-specific DNA-methyltransferase (adenine-specific) activity"/>
    <property type="evidence" value="ECO:0007669"/>
    <property type="project" value="UniProtKB-EC"/>
</dbReference>
<name>A0A098AWQ4_DESHA</name>
<reference evidence="9" key="1">
    <citation type="submission" date="2014-07" db="EMBL/GenBank/DDBJ databases">
        <authorList>
            <person name="Hornung V.Bastian."/>
        </authorList>
    </citation>
    <scope>NUCLEOTIDE SEQUENCE</scope>
    <source>
        <strain evidence="9">PCE-S</strain>
    </source>
</reference>
<organism evidence="9">
    <name type="scientific">Desulfitobacterium hafniense</name>
    <name type="common">Desulfitobacterium frappieri</name>
    <dbReference type="NCBI Taxonomy" id="49338"/>
    <lineage>
        <taxon>Bacteria</taxon>
        <taxon>Bacillati</taxon>
        <taxon>Bacillota</taxon>
        <taxon>Clostridia</taxon>
        <taxon>Eubacteriales</taxon>
        <taxon>Desulfitobacteriaceae</taxon>
        <taxon>Desulfitobacterium</taxon>
    </lineage>
</organism>
<evidence type="ECO:0000256" key="2">
    <source>
        <dbReference type="ARBA" id="ARBA00022603"/>
    </source>
</evidence>
<dbReference type="EC" id="2.1.1.72" evidence="1"/>
<sequence length="1089" mass="124970">MSYQAIIKRYLKSLQRDYNDSLAAHQHTAELSFRPSLDTLFKELAAELNGSPDIVVILEPRNQARMGRPDWRIHDRTTLGVYGYIEAKGLSTNAFDITVHEEQFNRYLSLGHKLIITDGIDFIYSFDEGVHPQIISLIDKSHMNRPDWSRLTLNPQFEVMMRRFFAHPSPQYCDEGKLVELVALRTKYLSDEILRYSGISIDEAMDETERNAISLLDELRVLVYNHNDENMRRDKVFADFSAQVIMFALLYAHRIECTDNDSPTEKERKIKDYLARDIVDGQALRPFLTIIHYINNHSDDDSFILNWTGECIRFLSFVHMTEQQRRSPDYHKLFELFLSKFDPRSRFDYGAYYTPSELADCIVRLTEIIAHDNFDGASIFDDGNMLIDPCCGTGSFLERIRQNDVRRGAFSLCGIEILPAPYMLANYRMAVLNQEIRDHRSRYELILANTLSDCVFGREPANTDTVEGFELNRARELSSRPITLVIGNPPSSDSSKTNMGSDFSKILGLMDDFRPPAENRHGRQNTQKQVNNPHLQFLRWGCEMLEHSNNHSVLAYIVPATFLEAESYKYARKYIVEHFSSAWIVSVDADARAGIRSDSMFRTQQGRAVLIATRKFGETSAMNEFKYFDISRFAKTEKTAWLEQDANVSLKMFEGYSIDNSNYALRPSLPFDEELYLSYWPVSGESEPNAVFKNHCSGIKLAPSSIFTHLKAPMLKRRSKEIMKHGMQASEEWLRSQDKPPQEADTRAFADALNELGSAQAVEATLDQNIVDYAFRPFLSMKAFLWQDLLHKFSRVGGGGTRRRPEIGKAYADENTIGFALSHSPKDQKDSLKPFASFCWYYPDNDLCRRGNSFIYLNQYPVSKKSDILHANVNDRLCERLATLLGIDGVALATEMVFYTFAILCSQVYLDEFEGALFTVNRADLRPRIPVVNDADMFMQIAELGRKVATLEKRDYTPQNLAGYDYDAFKSLVPPDFRLSWTKGIQPFDEDNETITLTDGRTNIIIPCPLDVQRINISGYEVIKNAWMKFNSYDFTHCAFTAEDMGEFLNLVNKLLEYVELVGEIDIVMHDVIKERYPLILPDCGGESR</sequence>
<evidence type="ECO:0000256" key="6">
    <source>
        <dbReference type="ARBA" id="ARBA00047942"/>
    </source>
</evidence>
<dbReference type="PANTHER" id="PTHR42933">
    <property type="entry name" value="SLR6095 PROTEIN"/>
    <property type="match status" value="1"/>
</dbReference>